<evidence type="ECO:0000313" key="1">
    <source>
        <dbReference type="Proteomes" id="UP000887565"/>
    </source>
</evidence>
<name>A0A915KVI8_ROMCU</name>
<keyword evidence="1" id="KW-1185">Reference proteome</keyword>
<protein>
    <submittedName>
        <fullName evidence="2">Uncharacterized protein</fullName>
    </submittedName>
</protein>
<proteinExistence type="predicted"/>
<accession>A0A915KVI8</accession>
<dbReference type="Proteomes" id="UP000887565">
    <property type="component" value="Unplaced"/>
</dbReference>
<sequence length="53" mass="6053">MVKNLLRILALSFERHTQLMDGTGPVHIALKYECTGLLPARIRIQQCLVKMTM</sequence>
<dbReference type="AlphaFoldDB" id="A0A915KVI8"/>
<organism evidence="1 2">
    <name type="scientific">Romanomermis culicivorax</name>
    <name type="common">Nematode worm</name>
    <dbReference type="NCBI Taxonomy" id="13658"/>
    <lineage>
        <taxon>Eukaryota</taxon>
        <taxon>Metazoa</taxon>
        <taxon>Ecdysozoa</taxon>
        <taxon>Nematoda</taxon>
        <taxon>Enoplea</taxon>
        <taxon>Dorylaimia</taxon>
        <taxon>Mermithida</taxon>
        <taxon>Mermithoidea</taxon>
        <taxon>Mermithidae</taxon>
        <taxon>Romanomermis</taxon>
    </lineage>
</organism>
<reference evidence="2" key="1">
    <citation type="submission" date="2022-11" db="UniProtKB">
        <authorList>
            <consortium name="WormBaseParasite"/>
        </authorList>
    </citation>
    <scope>IDENTIFICATION</scope>
</reference>
<evidence type="ECO:0000313" key="2">
    <source>
        <dbReference type="WBParaSite" id="nRc.2.0.1.t41575-RA"/>
    </source>
</evidence>
<dbReference type="WBParaSite" id="nRc.2.0.1.t41575-RA">
    <property type="protein sequence ID" value="nRc.2.0.1.t41575-RA"/>
    <property type="gene ID" value="nRc.2.0.1.g41575"/>
</dbReference>